<organism evidence="8 9">
    <name type="scientific">Neogobius melanostomus</name>
    <name type="common">round goby</name>
    <dbReference type="NCBI Taxonomy" id="47308"/>
    <lineage>
        <taxon>Eukaryota</taxon>
        <taxon>Metazoa</taxon>
        <taxon>Chordata</taxon>
        <taxon>Craniata</taxon>
        <taxon>Vertebrata</taxon>
        <taxon>Euteleostomi</taxon>
        <taxon>Actinopterygii</taxon>
        <taxon>Neopterygii</taxon>
        <taxon>Teleostei</taxon>
        <taxon>Neoteleostei</taxon>
        <taxon>Acanthomorphata</taxon>
        <taxon>Gobiaria</taxon>
        <taxon>Gobiiformes</taxon>
        <taxon>Gobioidei</taxon>
        <taxon>Gobiidae</taxon>
        <taxon>Benthophilinae</taxon>
        <taxon>Neogobiini</taxon>
        <taxon>Neogobius</taxon>
    </lineage>
</organism>
<feature type="domain" description="Selenoprotein P N-terminal" evidence="7">
    <location>
        <begin position="23"/>
        <end position="179"/>
    </location>
</feature>
<proteinExistence type="predicted"/>
<dbReference type="PANTHER" id="PTHR10105:SF3">
    <property type="entry name" value="SELENOPROTEIN P"/>
    <property type="match status" value="1"/>
</dbReference>
<evidence type="ECO:0000313" key="9">
    <source>
        <dbReference type="Proteomes" id="UP000694523"/>
    </source>
</evidence>
<keyword evidence="5" id="KW-0325">Glycoprotein</keyword>
<evidence type="ECO:0000256" key="3">
    <source>
        <dbReference type="ARBA" id="ARBA00022729"/>
    </source>
</evidence>
<reference evidence="8" key="1">
    <citation type="submission" date="2025-08" db="UniProtKB">
        <authorList>
            <consortium name="Ensembl"/>
        </authorList>
    </citation>
    <scope>IDENTIFICATION</scope>
</reference>
<sequence length="206" mass="23302">MWAWPGLLLALGLLHGGGAESEGGGPRCQTPPTWKIGEVEPMKEAMGKVTVVALFQATLTLNTYPLLRMVSLRQKLENQGLRNIEYMVINHQGAQAQRLHPLLAEKLTANVTLYKQPEDQPDVWQILKGEKDDFFIYDRCGRLTQHITLPYSIIGQGHVEKAIRDTYCTRICGDCTYEILVFNYTLIHYPFCPNSESIASKRLVKK</sequence>
<dbReference type="GO" id="GO:0008430">
    <property type="term" value="F:selenium binding"/>
    <property type="evidence" value="ECO:0007669"/>
    <property type="project" value="InterPro"/>
</dbReference>
<evidence type="ECO:0000256" key="4">
    <source>
        <dbReference type="ARBA" id="ARBA00022933"/>
    </source>
</evidence>
<evidence type="ECO:0000259" key="7">
    <source>
        <dbReference type="Pfam" id="PF04592"/>
    </source>
</evidence>
<dbReference type="InterPro" id="IPR037941">
    <property type="entry name" value="SeP"/>
</dbReference>
<keyword evidence="9" id="KW-1185">Reference proteome</keyword>
<dbReference type="Pfam" id="PF04592">
    <property type="entry name" value="SelP_N"/>
    <property type="match status" value="1"/>
</dbReference>
<feature type="chain" id="PRO_5034786350" description="Selenoprotein P N-terminal domain-containing protein" evidence="6">
    <location>
        <begin position="20"/>
        <end position="206"/>
    </location>
</feature>
<reference evidence="8" key="2">
    <citation type="submission" date="2025-09" db="UniProtKB">
        <authorList>
            <consortium name="Ensembl"/>
        </authorList>
    </citation>
    <scope>IDENTIFICATION</scope>
</reference>
<evidence type="ECO:0000256" key="5">
    <source>
        <dbReference type="ARBA" id="ARBA00023180"/>
    </source>
</evidence>
<dbReference type="GO" id="GO:0001887">
    <property type="term" value="P:selenium compound metabolic process"/>
    <property type="evidence" value="ECO:0007669"/>
    <property type="project" value="TreeGrafter"/>
</dbReference>
<dbReference type="InterPro" id="IPR007671">
    <property type="entry name" value="Selenoprotein-P_N"/>
</dbReference>
<dbReference type="Proteomes" id="UP000694523">
    <property type="component" value="Unplaced"/>
</dbReference>
<dbReference type="AlphaFoldDB" id="A0A8C6UVT4"/>
<feature type="signal peptide" evidence="6">
    <location>
        <begin position="1"/>
        <end position="19"/>
    </location>
</feature>
<evidence type="ECO:0000256" key="1">
    <source>
        <dbReference type="ARBA" id="ARBA00004613"/>
    </source>
</evidence>
<comment type="subcellular location">
    <subcellularLocation>
        <location evidence="1">Secreted</location>
    </subcellularLocation>
</comment>
<accession>A0A8C6UVT4</accession>
<evidence type="ECO:0000256" key="6">
    <source>
        <dbReference type="SAM" id="SignalP"/>
    </source>
</evidence>
<evidence type="ECO:0000313" key="8">
    <source>
        <dbReference type="Ensembl" id="ENSNMLP00000038672.1"/>
    </source>
</evidence>
<protein>
    <recommendedName>
        <fullName evidence="7">Selenoprotein P N-terminal domain-containing protein</fullName>
    </recommendedName>
</protein>
<dbReference type="PANTHER" id="PTHR10105">
    <property type="entry name" value="SELENOPROTEIN P"/>
    <property type="match status" value="1"/>
</dbReference>
<dbReference type="GO" id="GO:0005576">
    <property type="term" value="C:extracellular region"/>
    <property type="evidence" value="ECO:0007669"/>
    <property type="project" value="UniProtKB-SubCell"/>
</dbReference>
<dbReference type="Ensembl" id="ENSNMLT00000043042.1">
    <property type="protein sequence ID" value="ENSNMLP00000038672.1"/>
    <property type="gene ID" value="ENSNMLG00000023849.1"/>
</dbReference>
<keyword evidence="3 6" id="KW-0732">Signal</keyword>
<keyword evidence="2" id="KW-0964">Secreted</keyword>
<keyword evidence="4" id="KW-0712">Selenocysteine</keyword>
<evidence type="ECO:0000256" key="2">
    <source>
        <dbReference type="ARBA" id="ARBA00022525"/>
    </source>
</evidence>
<name>A0A8C6UVT4_9GOBI</name>